<dbReference type="InterPro" id="IPR037185">
    <property type="entry name" value="EmrE-like"/>
</dbReference>
<dbReference type="AlphaFoldDB" id="A0A645IF91"/>
<evidence type="ECO:0008006" key="3">
    <source>
        <dbReference type="Google" id="ProtNLM"/>
    </source>
</evidence>
<evidence type="ECO:0000313" key="2">
    <source>
        <dbReference type="EMBL" id="MPN49957.1"/>
    </source>
</evidence>
<feature type="transmembrane region" description="Helical" evidence="1">
    <location>
        <begin position="35"/>
        <end position="53"/>
    </location>
</feature>
<protein>
    <recommendedName>
        <fullName evidence="3">EamA domain-containing protein</fullName>
    </recommendedName>
</protein>
<organism evidence="2">
    <name type="scientific">bioreactor metagenome</name>
    <dbReference type="NCBI Taxonomy" id="1076179"/>
    <lineage>
        <taxon>unclassified sequences</taxon>
        <taxon>metagenomes</taxon>
        <taxon>ecological metagenomes</taxon>
    </lineage>
</organism>
<dbReference type="Gene3D" id="1.10.3730.20">
    <property type="match status" value="1"/>
</dbReference>
<proteinExistence type="predicted"/>
<gene>
    <name evidence="2" type="ORF">SDC9_197581</name>
</gene>
<dbReference type="SUPFAM" id="SSF103481">
    <property type="entry name" value="Multidrug resistance efflux transporter EmrE"/>
    <property type="match status" value="1"/>
</dbReference>
<evidence type="ECO:0000256" key="1">
    <source>
        <dbReference type="SAM" id="Phobius"/>
    </source>
</evidence>
<keyword evidence="1" id="KW-1133">Transmembrane helix</keyword>
<reference evidence="2" key="1">
    <citation type="submission" date="2019-08" db="EMBL/GenBank/DDBJ databases">
        <authorList>
            <person name="Kucharzyk K."/>
            <person name="Murdoch R.W."/>
            <person name="Higgins S."/>
            <person name="Loffler F."/>
        </authorList>
    </citation>
    <scope>NUCLEOTIDE SEQUENCE</scope>
</reference>
<keyword evidence="1" id="KW-0472">Membrane</keyword>
<comment type="caution">
    <text evidence="2">The sequence shown here is derived from an EMBL/GenBank/DDBJ whole genome shotgun (WGS) entry which is preliminary data.</text>
</comment>
<name>A0A645IF91_9ZZZZ</name>
<sequence length="54" mass="5647">MNFVTNVSYIQAFRQLSLPLGFVAGVMILKERSGAPKLAGVAMIVAGLLLVALG</sequence>
<feature type="transmembrane region" description="Helical" evidence="1">
    <location>
        <begin position="12"/>
        <end position="29"/>
    </location>
</feature>
<keyword evidence="1" id="KW-0812">Transmembrane</keyword>
<accession>A0A645IF91</accession>
<dbReference type="EMBL" id="VSSQ01113677">
    <property type="protein sequence ID" value="MPN49957.1"/>
    <property type="molecule type" value="Genomic_DNA"/>
</dbReference>